<dbReference type="Pfam" id="PF13191">
    <property type="entry name" value="AAA_16"/>
    <property type="match status" value="1"/>
</dbReference>
<dbReference type="InterPro" id="IPR041664">
    <property type="entry name" value="AAA_16"/>
</dbReference>
<gene>
    <name evidence="4" type="ORF">OM076_42885</name>
</gene>
<reference evidence="4" key="1">
    <citation type="submission" date="2022-10" db="EMBL/GenBank/DDBJ databases">
        <title>The WGS of Solirubrobacter ginsenosidimutans DSM 21036.</title>
        <authorList>
            <person name="Jiang Z."/>
        </authorList>
    </citation>
    <scope>NUCLEOTIDE SEQUENCE</scope>
    <source>
        <strain evidence="4">DSM 21036</strain>
    </source>
</reference>
<keyword evidence="2" id="KW-0067">ATP-binding</keyword>
<evidence type="ECO:0000313" key="5">
    <source>
        <dbReference type="Proteomes" id="UP001149140"/>
    </source>
</evidence>
<dbReference type="Pfam" id="PF00211">
    <property type="entry name" value="Guanylate_cyc"/>
    <property type="match status" value="1"/>
</dbReference>
<sequence>MASERIARQVESLLENARWAVDAGDHEQSRAFATAVLALDPGNAQAQALLEGSARRCQMTMMFCDMVGSTALSQELDPEDLTEVLREYRSICAGAVEHYGGFIEDRQGDGLLVRFGYPNPHEDDARRGVLSGLEIVREIRRRGPALRRALGVDLHVRIALHTGMVVIDDGGIVGAAPNEAARLQSLADPDVVLISETTQALVEGYFDVEARGRAELRGVPVPVGTYVVTRERASARLSAAASLTPFTGREPELDVMAAAWRDAGEGAAAAAIMLSGGAGIGKSRLIMEAAQRLRAECLLCPCSGYHQTTSLHAFRGVLERVCGIEHEDGPAERLAKLRAAAGDGGDLPLLATALSIPLDAIEPPAEMEPGKLRELALQAAVGLVQSHVAAGAAMLVIEDLHWADETTLDLIGVLLRRPRRGLLVVLTAREQFQPPWPDELVRRVELNPLSRPELETMAEGVQDCGLAGERLAELIDRSDGIPLYLEELIRSFDARDPRALSRSIHEPDPRIPAALRDSLLARLASPGVDLPLAQIAATIGRDVDRGLLQRVAGLPDEAFQAKLANLLAARLFEHSGARTVRFRHELIRVVAYETQRRSAAGERHSRIADLLGTVDLPASRDAGRAAFHLEKAHRYDEAIAAYIAAARAGQELGAHKEATTDLTHALALVEHLPEGPRRLVTELTVRQLRSFSAVMAGGFSAPESKEDHARSATLCAALGSGPEMLPSLLVGWTYYCSAGDLAGADEVSDSVEEVVATSGLDIPAREICKGVSRFFQGRFEEARELMERFLEHPWAIPEGRLPAEWPMPNDPYVSIAAHLLATEWIVGRPEAALAIAEPALRRCAGLSFPFGAFSSGYIHSQLVLLYRLDGDHDAAQKHVREMLTLGERHGFSLWLLVGSIQDLMTRVHRGDRLALDGAVQGLRVWRQQLASEAWSPYFLTELAIAQTRAGERAAAVATLDEALEVAAQTGSQFFTAETLRLRGTLRHELGHPGGLADLQQAVRTAQHQGATAFHARALDALGAARPLVAP</sequence>
<dbReference type="CDD" id="cd07302">
    <property type="entry name" value="CHD"/>
    <property type="match status" value="1"/>
</dbReference>
<dbReference type="InterPro" id="IPR011990">
    <property type="entry name" value="TPR-like_helical_dom_sf"/>
</dbReference>
<dbReference type="SUPFAM" id="SSF52540">
    <property type="entry name" value="P-loop containing nucleoside triphosphate hydrolases"/>
    <property type="match status" value="1"/>
</dbReference>
<dbReference type="SUPFAM" id="SSF55073">
    <property type="entry name" value="Nucleotide cyclase"/>
    <property type="match status" value="1"/>
</dbReference>
<dbReference type="EMBL" id="JAPDOD010000087">
    <property type="protein sequence ID" value="MDA0167084.1"/>
    <property type="molecule type" value="Genomic_DNA"/>
</dbReference>
<organism evidence="4 5">
    <name type="scientific">Solirubrobacter ginsenosidimutans</name>
    <dbReference type="NCBI Taxonomy" id="490573"/>
    <lineage>
        <taxon>Bacteria</taxon>
        <taxon>Bacillati</taxon>
        <taxon>Actinomycetota</taxon>
        <taxon>Thermoleophilia</taxon>
        <taxon>Solirubrobacterales</taxon>
        <taxon>Solirubrobacteraceae</taxon>
        <taxon>Solirubrobacter</taxon>
    </lineage>
</organism>
<evidence type="ECO:0000313" key="4">
    <source>
        <dbReference type="EMBL" id="MDA0167084.1"/>
    </source>
</evidence>
<keyword evidence="1" id="KW-0547">Nucleotide-binding</keyword>
<dbReference type="RefSeq" id="WP_270046336.1">
    <property type="nucleotide sequence ID" value="NZ_JAPDOD010000087.1"/>
</dbReference>
<dbReference type="AlphaFoldDB" id="A0A9X3S5R7"/>
<dbReference type="GO" id="GO:0009190">
    <property type="term" value="P:cyclic nucleotide biosynthetic process"/>
    <property type="evidence" value="ECO:0007669"/>
    <property type="project" value="InterPro"/>
</dbReference>
<protein>
    <submittedName>
        <fullName evidence="4">AAA family ATPase</fullName>
    </submittedName>
</protein>
<dbReference type="InterPro" id="IPR029787">
    <property type="entry name" value="Nucleotide_cyclase"/>
</dbReference>
<dbReference type="PANTHER" id="PTHR16305">
    <property type="entry name" value="TESTICULAR SOLUBLE ADENYLYL CYCLASE"/>
    <property type="match status" value="1"/>
</dbReference>
<name>A0A9X3S5R7_9ACTN</name>
<dbReference type="InterPro" id="IPR027417">
    <property type="entry name" value="P-loop_NTPase"/>
</dbReference>
<feature type="domain" description="Guanylate cyclase" evidence="3">
    <location>
        <begin position="60"/>
        <end position="184"/>
    </location>
</feature>
<evidence type="ECO:0000256" key="1">
    <source>
        <dbReference type="ARBA" id="ARBA00022741"/>
    </source>
</evidence>
<evidence type="ECO:0000259" key="3">
    <source>
        <dbReference type="PROSITE" id="PS50125"/>
    </source>
</evidence>
<dbReference type="GO" id="GO:0005524">
    <property type="term" value="F:ATP binding"/>
    <property type="evidence" value="ECO:0007669"/>
    <property type="project" value="UniProtKB-KW"/>
</dbReference>
<dbReference type="GO" id="GO:0035556">
    <property type="term" value="P:intracellular signal transduction"/>
    <property type="evidence" value="ECO:0007669"/>
    <property type="project" value="InterPro"/>
</dbReference>
<dbReference type="Proteomes" id="UP001149140">
    <property type="component" value="Unassembled WGS sequence"/>
</dbReference>
<dbReference type="InterPro" id="IPR001054">
    <property type="entry name" value="A/G_cyclase"/>
</dbReference>
<evidence type="ECO:0000256" key="2">
    <source>
        <dbReference type="ARBA" id="ARBA00022840"/>
    </source>
</evidence>
<dbReference type="SUPFAM" id="SSF48452">
    <property type="entry name" value="TPR-like"/>
    <property type="match status" value="1"/>
</dbReference>
<dbReference type="GO" id="GO:0005737">
    <property type="term" value="C:cytoplasm"/>
    <property type="evidence" value="ECO:0007669"/>
    <property type="project" value="TreeGrafter"/>
</dbReference>
<keyword evidence="5" id="KW-1185">Reference proteome</keyword>
<dbReference type="GO" id="GO:0004016">
    <property type="term" value="F:adenylate cyclase activity"/>
    <property type="evidence" value="ECO:0007669"/>
    <property type="project" value="TreeGrafter"/>
</dbReference>
<comment type="caution">
    <text evidence="4">The sequence shown here is derived from an EMBL/GenBank/DDBJ whole genome shotgun (WGS) entry which is preliminary data.</text>
</comment>
<dbReference type="PANTHER" id="PTHR16305:SF28">
    <property type="entry name" value="GUANYLATE CYCLASE DOMAIN-CONTAINING PROTEIN"/>
    <property type="match status" value="1"/>
</dbReference>
<proteinExistence type="predicted"/>
<dbReference type="PROSITE" id="PS50125">
    <property type="entry name" value="GUANYLATE_CYCLASE_2"/>
    <property type="match status" value="1"/>
</dbReference>
<dbReference type="Gene3D" id="3.30.70.1230">
    <property type="entry name" value="Nucleotide cyclase"/>
    <property type="match status" value="1"/>
</dbReference>
<accession>A0A9X3S5R7</accession>
<dbReference type="Gene3D" id="1.25.40.10">
    <property type="entry name" value="Tetratricopeptide repeat domain"/>
    <property type="match status" value="1"/>
</dbReference>
<dbReference type="SMART" id="SM00044">
    <property type="entry name" value="CYCc"/>
    <property type="match status" value="1"/>
</dbReference>